<feature type="compositionally biased region" description="Basic residues" evidence="1">
    <location>
        <begin position="178"/>
        <end position="188"/>
    </location>
</feature>
<comment type="caution">
    <text evidence="4">The sequence shown here is derived from an EMBL/GenBank/DDBJ whole genome shotgun (WGS) entry which is preliminary data.</text>
</comment>
<name>A0A1F6CX52_9BACT</name>
<reference evidence="4 5" key="1">
    <citation type="journal article" date="2016" name="Nat. Commun.">
        <title>Thousands of microbial genomes shed light on interconnected biogeochemical processes in an aquifer system.</title>
        <authorList>
            <person name="Anantharaman K."/>
            <person name="Brown C.T."/>
            <person name="Hug L.A."/>
            <person name="Sharon I."/>
            <person name="Castelle C.J."/>
            <person name="Probst A.J."/>
            <person name="Thomas B.C."/>
            <person name="Singh A."/>
            <person name="Wilkins M.J."/>
            <person name="Karaoz U."/>
            <person name="Brodie E.L."/>
            <person name="Williams K.H."/>
            <person name="Hubbard S.S."/>
            <person name="Banfield J.F."/>
        </authorList>
    </citation>
    <scope>NUCLEOTIDE SEQUENCE [LARGE SCALE GENOMIC DNA]</scope>
</reference>
<gene>
    <name evidence="4" type="ORF">A2851_02535</name>
</gene>
<evidence type="ECO:0000256" key="1">
    <source>
        <dbReference type="SAM" id="MobiDB-lite"/>
    </source>
</evidence>
<evidence type="ECO:0000313" key="4">
    <source>
        <dbReference type="EMBL" id="OGG53739.1"/>
    </source>
</evidence>
<feature type="transmembrane region" description="Helical" evidence="2">
    <location>
        <begin position="233"/>
        <end position="253"/>
    </location>
</feature>
<dbReference type="InterPro" id="IPR036415">
    <property type="entry name" value="Lamin_tail_dom_sf"/>
</dbReference>
<dbReference type="Pfam" id="PF00932">
    <property type="entry name" value="LTD"/>
    <property type="match status" value="1"/>
</dbReference>
<keyword evidence="2" id="KW-1133">Transmembrane helix</keyword>
<proteinExistence type="predicted"/>
<dbReference type="Proteomes" id="UP000176863">
    <property type="component" value="Unassembled WGS sequence"/>
</dbReference>
<feature type="domain" description="LTD" evidence="3">
    <location>
        <begin position="5"/>
        <end position="119"/>
    </location>
</feature>
<keyword evidence="2" id="KW-0812">Transmembrane</keyword>
<organism evidence="4 5">
    <name type="scientific">Candidatus Kaiserbacteria bacterium RIFCSPHIGHO2_01_FULL_53_29</name>
    <dbReference type="NCBI Taxonomy" id="1798480"/>
    <lineage>
        <taxon>Bacteria</taxon>
        <taxon>Candidatus Kaiseribacteriota</taxon>
    </lineage>
</organism>
<dbReference type="SUPFAM" id="SSF74853">
    <property type="entry name" value="Lamin A/C globular tail domain"/>
    <property type="match status" value="1"/>
</dbReference>
<protein>
    <recommendedName>
        <fullName evidence="3">LTD domain-containing protein</fullName>
    </recommendedName>
</protein>
<evidence type="ECO:0000256" key="2">
    <source>
        <dbReference type="SAM" id="Phobius"/>
    </source>
</evidence>
<dbReference type="Gene3D" id="2.60.40.1260">
    <property type="entry name" value="Lamin Tail domain"/>
    <property type="match status" value="1"/>
</dbReference>
<dbReference type="EMBL" id="MFKT01000009">
    <property type="protein sequence ID" value="OGG53739.1"/>
    <property type="molecule type" value="Genomic_DNA"/>
</dbReference>
<feature type="region of interest" description="Disordered" evidence="1">
    <location>
        <begin position="165"/>
        <end position="200"/>
    </location>
</feature>
<dbReference type="PROSITE" id="PS51841">
    <property type="entry name" value="LTD"/>
    <property type="match status" value="1"/>
</dbReference>
<dbReference type="STRING" id="1798480.A2851_02535"/>
<sequence length="269" mass="27636">MPGAAFAQAPTVPSGQVVITEIMYDLSSGSDSGREWIEIFNSGTAPVKLTGWKMFENGTNHKIAAVSGGDSIAPSTYAVIADNSAKFRADWPNFSGQLFDSTFSLGNDGETIALHTASSTDINSVSYQSSLGAAGDGNSLNRAPGDASFIARSPSPGTAMSINVIPPPPPKAAPIAKTKTKTTTKKSAAKSAPADPTYVANTLPDVPVSEADPEQVATADTAAAAAPASNSSYLWWAAAAGLALLAAASIVAAKRYGKNDWNIIEEKAE</sequence>
<keyword evidence="2" id="KW-0472">Membrane</keyword>
<accession>A0A1F6CX52</accession>
<evidence type="ECO:0000259" key="3">
    <source>
        <dbReference type="PROSITE" id="PS51841"/>
    </source>
</evidence>
<dbReference type="InterPro" id="IPR001322">
    <property type="entry name" value="Lamin_tail_dom"/>
</dbReference>
<evidence type="ECO:0000313" key="5">
    <source>
        <dbReference type="Proteomes" id="UP000176863"/>
    </source>
</evidence>
<dbReference type="AlphaFoldDB" id="A0A1F6CX52"/>